<dbReference type="OrthoDB" id="9800218at2"/>
<gene>
    <name evidence="1" type="ORF">FE810_10995</name>
</gene>
<dbReference type="AlphaFoldDB" id="A0A5R9IGF0"/>
<comment type="caution">
    <text evidence="1">The sequence shown here is derived from an EMBL/GenBank/DDBJ whole genome shotgun (WGS) entry which is preliminary data.</text>
</comment>
<dbReference type="PROSITE" id="PS51257">
    <property type="entry name" value="PROKAR_LIPOPROTEIN"/>
    <property type="match status" value="1"/>
</dbReference>
<evidence type="ECO:0000313" key="2">
    <source>
        <dbReference type="Proteomes" id="UP000307790"/>
    </source>
</evidence>
<dbReference type="Pfam" id="PF16068">
    <property type="entry name" value="DUF4810"/>
    <property type="match status" value="1"/>
</dbReference>
<dbReference type="RefSeq" id="WP_138320108.1">
    <property type="nucleotide sequence ID" value="NZ_VCBC01000010.1"/>
</dbReference>
<name>A0A5R9IGF0_9GAMM</name>
<dbReference type="Proteomes" id="UP000307790">
    <property type="component" value="Unassembled WGS sequence"/>
</dbReference>
<evidence type="ECO:0000313" key="1">
    <source>
        <dbReference type="EMBL" id="TLU64610.1"/>
    </source>
</evidence>
<dbReference type="InterPro" id="IPR014508">
    <property type="entry name" value="UCP020555_TPR-like"/>
</dbReference>
<proteinExistence type="predicted"/>
<sequence length="114" mass="12892">MIRIIAISLAMLTVAGCAAPTIYYWGDYSDTLYQYTKEPTQETLAAHRNELMEIIDVAEKKRKKVPPGIYFELGMIEAKAGNQKAATEYLLREQSLFPESETYVALALKEIEVI</sequence>
<protein>
    <submittedName>
        <fullName evidence="1">DUF4810 domain-containing protein</fullName>
    </submittedName>
</protein>
<organism evidence="1 2">
    <name type="scientific">Thalassotalea litorea</name>
    <dbReference type="NCBI Taxonomy" id="2020715"/>
    <lineage>
        <taxon>Bacteria</taxon>
        <taxon>Pseudomonadati</taxon>
        <taxon>Pseudomonadota</taxon>
        <taxon>Gammaproteobacteria</taxon>
        <taxon>Alteromonadales</taxon>
        <taxon>Colwelliaceae</taxon>
        <taxon>Thalassotalea</taxon>
    </lineage>
</organism>
<accession>A0A5R9IGF0</accession>
<keyword evidence="2" id="KW-1185">Reference proteome</keyword>
<dbReference type="EMBL" id="VCBC01000010">
    <property type="protein sequence ID" value="TLU64610.1"/>
    <property type="molecule type" value="Genomic_DNA"/>
</dbReference>
<reference evidence="1 2" key="1">
    <citation type="submission" date="2019-05" db="EMBL/GenBank/DDBJ databases">
        <title>Genome sequences of Thalassotalea litorea 1K03283.</title>
        <authorList>
            <person name="Zhang D."/>
        </authorList>
    </citation>
    <scope>NUCLEOTIDE SEQUENCE [LARGE SCALE GENOMIC DNA]</scope>
    <source>
        <strain evidence="1 2">MCCC 1K03283</strain>
    </source>
</reference>
<dbReference type="PIRSF" id="PIRSF020555">
    <property type="entry name" value="UCP020555"/>
    <property type="match status" value="1"/>
</dbReference>